<protein>
    <submittedName>
        <fullName evidence="2">Uncharacterized protein</fullName>
    </submittedName>
</protein>
<reference evidence="3" key="1">
    <citation type="journal article" date="2006" name="Science">
        <title>Ancient noncoding elements conserved in the human genome.</title>
        <authorList>
            <person name="Venkatesh B."/>
            <person name="Kirkness E.F."/>
            <person name="Loh Y.H."/>
            <person name="Halpern A.L."/>
            <person name="Lee A.P."/>
            <person name="Johnson J."/>
            <person name="Dandona N."/>
            <person name="Viswanathan L.D."/>
            <person name="Tay A."/>
            <person name="Venter J.C."/>
            <person name="Strausberg R.L."/>
            <person name="Brenner S."/>
        </authorList>
    </citation>
    <scope>NUCLEOTIDE SEQUENCE [LARGE SCALE GENOMIC DNA]</scope>
</reference>
<dbReference type="Proteomes" id="UP000314986">
    <property type="component" value="Unassembled WGS sequence"/>
</dbReference>
<dbReference type="STRING" id="7868.ENSCMIP00000040770"/>
<dbReference type="Ensembl" id="ENSCMIT00000041345.1">
    <property type="protein sequence ID" value="ENSCMIP00000040770.1"/>
    <property type="gene ID" value="ENSCMIG00000016995.1"/>
</dbReference>
<evidence type="ECO:0000313" key="2">
    <source>
        <dbReference type="Ensembl" id="ENSCMIP00000040770.1"/>
    </source>
</evidence>
<dbReference type="OMA" id="DQDELEC"/>
<reference evidence="2" key="4">
    <citation type="submission" date="2025-08" db="UniProtKB">
        <authorList>
            <consortium name="Ensembl"/>
        </authorList>
    </citation>
    <scope>IDENTIFICATION</scope>
</reference>
<dbReference type="GeneTree" id="ENSGT01030000235750"/>
<feature type="compositionally biased region" description="Acidic residues" evidence="1">
    <location>
        <begin position="14"/>
        <end position="24"/>
    </location>
</feature>
<organism evidence="2 3">
    <name type="scientific">Callorhinchus milii</name>
    <name type="common">Ghost shark</name>
    <dbReference type="NCBI Taxonomy" id="7868"/>
    <lineage>
        <taxon>Eukaryota</taxon>
        <taxon>Metazoa</taxon>
        <taxon>Chordata</taxon>
        <taxon>Craniata</taxon>
        <taxon>Vertebrata</taxon>
        <taxon>Chondrichthyes</taxon>
        <taxon>Holocephali</taxon>
        <taxon>Chimaeriformes</taxon>
        <taxon>Callorhinchidae</taxon>
        <taxon>Callorhinchus</taxon>
    </lineage>
</organism>
<feature type="region of interest" description="Disordered" evidence="1">
    <location>
        <begin position="1"/>
        <end position="28"/>
    </location>
</feature>
<reference evidence="3" key="2">
    <citation type="journal article" date="2007" name="PLoS Biol.">
        <title>Survey sequencing and comparative analysis of the elephant shark (Callorhinchus milii) genome.</title>
        <authorList>
            <person name="Venkatesh B."/>
            <person name="Kirkness E.F."/>
            <person name="Loh Y.H."/>
            <person name="Halpern A.L."/>
            <person name="Lee A.P."/>
            <person name="Johnson J."/>
            <person name="Dandona N."/>
            <person name="Viswanathan L.D."/>
            <person name="Tay A."/>
            <person name="Venter J.C."/>
            <person name="Strausberg R.L."/>
            <person name="Brenner S."/>
        </authorList>
    </citation>
    <scope>NUCLEOTIDE SEQUENCE [LARGE SCALE GENOMIC DNA]</scope>
</reference>
<feature type="compositionally biased region" description="Basic and acidic residues" evidence="1">
    <location>
        <begin position="64"/>
        <end position="75"/>
    </location>
</feature>
<dbReference type="InParanoid" id="A0A4W3K8G1"/>
<reference evidence="2" key="5">
    <citation type="submission" date="2025-09" db="UniProtKB">
        <authorList>
            <consortium name="Ensembl"/>
        </authorList>
    </citation>
    <scope>IDENTIFICATION</scope>
</reference>
<name>A0A4W3K8G1_CALMI</name>
<dbReference type="AlphaFoldDB" id="A0A4W3K8G1"/>
<evidence type="ECO:0000313" key="3">
    <source>
        <dbReference type="Proteomes" id="UP000314986"/>
    </source>
</evidence>
<feature type="region of interest" description="Disordered" evidence="1">
    <location>
        <begin position="58"/>
        <end position="108"/>
    </location>
</feature>
<proteinExistence type="predicted"/>
<reference evidence="3" key="3">
    <citation type="journal article" date="2014" name="Nature">
        <title>Elephant shark genome provides unique insights into gnathostome evolution.</title>
        <authorList>
            <consortium name="International Elephant Shark Genome Sequencing Consortium"/>
            <person name="Venkatesh B."/>
            <person name="Lee A.P."/>
            <person name="Ravi V."/>
            <person name="Maurya A.K."/>
            <person name="Lian M.M."/>
            <person name="Swann J.B."/>
            <person name="Ohta Y."/>
            <person name="Flajnik M.F."/>
            <person name="Sutoh Y."/>
            <person name="Kasahara M."/>
            <person name="Hoon S."/>
            <person name="Gangu V."/>
            <person name="Roy S.W."/>
            <person name="Irimia M."/>
            <person name="Korzh V."/>
            <person name="Kondrychyn I."/>
            <person name="Lim Z.W."/>
            <person name="Tay B.H."/>
            <person name="Tohari S."/>
            <person name="Kong K.W."/>
            <person name="Ho S."/>
            <person name="Lorente-Galdos B."/>
            <person name="Quilez J."/>
            <person name="Marques-Bonet T."/>
            <person name="Raney B.J."/>
            <person name="Ingham P.W."/>
            <person name="Tay A."/>
            <person name="Hillier L.W."/>
            <person name="Minx P."/>
            <person name="Boehm T."/>
            <person name="Wilson R.K."/>
            <person name="Brenner S."/>
            <person name="Warren W.C."/>
        </authorList>
    </citation>
    <scope>NUCLEOTIDE SEQUENCE [LARGE SCALE GENOMIC DNA]</scope>
</reference>
<accession>A0A4W3K8G1</accession>
<evidence type="ECO:0000256" key="1">
    <source>
        <dbReference type="SAM" id="MobiDB-lite"/>
    </source>
</evidence>
<keyword evidence="3" id="KW-1185">Reference proteome</keyword>
<sequence>VHSVDQGWGGHEDDLQDPETDVGDGESPVVADILAARLLGVAGEEALLVPPHLLDAFRSHHQHHDPEDEQHREPDPADASGVPVHPDQNRIEALPVHLPSKSGRNANS</sequence>